<dbReference type="Proteomes" id="UP000000390">
    <property type="component" value="Chromosome"/>
</dbReference>
<dbReference type="AlphaFoldDB" id="D8J7U4"/>
<evidence type="ECO:0000256" key="1">
    <source>
        <dbReference type="SAM" id="Phobius"/>
    </source>
</evidence>
<reference evidence="2 4" key="1">
    <citation type="journal article" date="2010" name="J. Bacteriol.">
        <title>Complete genome sequence of Halalkalicoccus jeotgali B3(T), an extremely halophilic archaeon.</title>
        <authorList>
            <person name="Roh S.W."/>
            <person name="Nam Y.D."/>
            <person name="Nam S.H."/>
            <person name="Choi S.H."/>
            <person name="Park H.S."/>
            <person name="Bae J.W."/>
        </authorList>
    </citation>
    <scope>NUCLEOTIDE SEQUENCE [LARGE SCALE GENOMIC DNA]</scope>
    <source>
        <strain evidence="2">B3</strain>
        <strain evidence="4">DSM 18796 / CECT 7217 / JCM 14584 / KCTC 4019 / B3</strain>
    </source>
</reference>
<dbReference type="EMBL" id="CP002062">
    <property type="protein sequence ID" value="ADJ16114.1"/>
    <property type="molecule type" value="Genomic_DNA"/>
</dbReference>
<reference evidence="3 5" key="2">
    <citation type="journal article" date="2014" name="PLoS Genet.">
        <title>Phylogenetically driven sequencing of extremely halophilic archaea reveals strategies for static and dynamic osmo-response.</title>
        <authorList>
            <person name="Becker E.A."/>
            <person name="Seitzer P.M."/>
            <person name="Tritt A."/>
            <person name="Larsen D."/>
            <person name="Krusor M."/>
            <person name="Yao A.I."/>
            <person name="Wu D."/>
            <person name="Madern D."/>
            <person name="Eisen J.A."/>
            <person name="Darling A.E."/>
            <person name="Facciotti M.T."/>
        </authorList>
    </citation>
    <scope>NUCLEOTIDE SEQUENCE [LARGE SCALE GENOMIC DNA]</scope>
    <source>
        <strain evidence="3">B3</strain>
        <strain evidence="5">DSM 18796 / CECT 7217 / JCM 14584 / KCTC 4019 / B3</strain>
    </source>
</reference>
<dbReference type="KEGG" id="hje:HacjB3_13665"/>
<evidence type="ECO:0000313" key="5">
    <source>
        <dbReference type="Proteomes" id="UP000011645"/>
    </source>
</evidence>
<evidence type="ECO:0000313" key="4">
    <source>
        <dbReference type="Proteomes" id="UP000000390"/>
    </source>
</evidence>
<organism evidence="2 4">
    <name type="scientific">Halalkalicoccus jeotgali (strain DSM 18796 / CECT 7217 / JCM 14584 / KCTC 4019 / B3)</name>
    <dbReference type="NCBI Taxonomy" id="795797"/>
    <lineage>
        <taxon>Archaea</taxon>
        <taxon>Methanobacteriati</taxon>
        <taxon>Methanobacteriota</taxon>
        <taxon>Stenosarchaea group</taxon>
        <taxon>Halobacteria</taxon>
        <taxon>Halobacteriales</taxon>
        <taxon>Halococcaceae</taxon>
        <taxon>Halalkalicoccus</taxon>
    </lineage>
</organism>
<accession>D8J7U4</accession>
<dbReference type="PATRIC" id="fig|795797.18.peg.2733"/>
<dbReference type="Proteomes" id="UP000011645">
    <property type="component" value="Unassembled WGS sequence"/>
</dbReference>
<protein>
    <submittedName>
        <fullName evidence="2">Uncharacterized protein</fullName>
    </submittedName>
</protein>
<dbReference type="GeneID" id="9420549"/>
<keyword evidence="5" id="KW-1185">Reference proteome</keyword>
<evidence type="ECO:0000313" key="2">
    <source>
        <dbReference type="EMBL" id="ADJ16114.1"/>
    </source>
</evidence>
<gene>
    <name evidence="2" type="ordered locus">HacjB3_13665</name>
    <name evidence="3" type="ORF">C497_08869</name>
</gene>
<dbReference type="HOGENOM" id="CLU_2765916_0_0_2"/>
<feature type="transmembrane region" description="Helical" evidence="1">
    <location>
        <begin position="37"/>
        <end position="60"/>
    </location>
</feature>
<name>D8J7U4_HALJB</name>
<dbReference type="RefSeq" id="WP_008416097.1">
    <property type="nucleotide sequence ID" value="NC_014297.1"/>
</dbReference>
<sequence>MRSLGVLTAVAVLGSVALTTAVSTLGPDAPRAVVAAYNIWLLATVALVVATGIVLCVRFFSAITGGHRG</sequence>
<keyword evidence="1" id="KW-0472">Membrane</keyword>
<proteinExistence type="predicted"/>
<evidence type="ECO:0000313" key="3">
    <source>
        <dbReference type="EMBL" id="ELY38208.1"/>
    </source>
</evidence>
<keyword evidence="1" id="KW-1133">Transmembrane helix</keyword>
<dbReference type="EMBL" id="AOHV01000024">
    <property type="protein sequence ID" value="ELY38208.1"/>
    <property type="molecule type" value="Genomic_DNA"/>
</dbReference>
<keyword evidence="1" id="KW-0812">Transmembrane</keyword>